<dbReference type="InterPro" id="IPR036636">
    <property type="entry name" value="COX7C/Cox8_sf"/>
</dbReference>
<evidence type="ECO:0000256" key="7">
    <source>
        <dbReference type="ARBA" id="ARBA00022946"/>
    </source>
</evidence>
<name>A0AAV1Z538_9ARAC</name>
<dbReference type="GO" id="GO:0005743">
    <property type="term" value="C:mitochondrial inner membrane"/>
    <property type="evidence" value="ECO:0007669"/>
    <property type="project" value="UniProtKB-SubCell"/>
</dbReference>
<keyword evidence="7" id="KW-0809">Transit peptide</keyword>
<keyword evidence="5 12" id="KW-0812">Transmembrane</keyword>
<dbReference type="Pfam" id="PF02935">
    <property type="entry name" value="COX7C"/>
    <property type="match status" value="1"/>
</dbReference>
<dbReference type="PANTHER" id="PTHR13313">
    <property type="entry name" value="CYTOCHROME C OXIDASE SUBUNIT VIIC"/>
    <property type="match status" value="1"/>
</dbReference>
<dbReference type="Proteomes" id="UP001497382">
    <property type="component" value="Unassembled WGS sequence"/>
</dbReference>
<sequence>MMPIRALLGATRKFTTSAVARSGHGHHGGVIGSNLPFDISNRYKLTLYFILFFGSGFSLPFILVRHHLTK</sequence>
<organism evidence="13 14">
    <name type="scientific">Larinioides sclopetarius</name>
    <dbReference type="NCBI Taxonomy" id="280406"/>
    <lineage>
        <taxon>Eukaryota</taxon>
        <taxon>Metazoa</taxon>
        <taxon>Ecdysozoa</taxon>
        <taxon>Arthropoda</taxon>
        <taxon>Chelicerata</taxon>
        <taxon>Arachnida</taxon>
        <taxon>Araneae</taxon>
        <taxon>Araneomorphae</taxon>
        <taxon>Entelegynae</taxon>
        <taxon>Araneoidea</taxon>
        <taxon>Araneidae</taxon>
        <taxon>Larinioides</taxon>
    </lineage>
</organism>
<feature type="transmembrane region" description="Helical" evidence="12">
    <location>
        <begin position="45"/>
        <end position="64"/>
    </location>
</feature>
<proteinExistence type="inferred from homology"/>
<dbReference type="FunFam" id="4.10.49.10:FF:000001">
    <property type="entry name" value="Cytochrome c oxidase subunit 7C"/>
    <property type="match status" value="1"/>
</dbReference>
<evidence type="ECO:0000313" key="13">
    <source>
        <dbReference type="EMBL" id="CAL1266684.1"/>
    </source>
</evidence>
<comment type="subcellular location">
    <subcellularLocation>
        <location evidence="1">Mitochondrion inner membrane</location>
        <topology evidence="1">Single-pass membrane protein</topology>
    </subcellularLocation>
</comment>
<keyword evidence="8 12" id="KW-1133">Transmembrane helix</keyword>
<evidence type="ECO:0000256" key="10">
    <source>
        <dbReference type="ARBA" id="ARBA00023136"/>
    </source>
</evidence>
<reference evidence="13 14" key="1">
    <citation type="submission" date="2024-04" db="EMBL/GenBank/DDBJ databases">
        <authorList>
            <person name="Rising A."/>
            <person name="Reimegard J."/>
            <person name="Sonavane S."/>
            <person name="Akerstrom W."/>
            <person name="Nylinder S."/>
            <person name="Hedman E."/>
            <person name="Kallberg Y."/>
        </authorList>
    </citation>
    <scope>NUCLEOTIDE SEQUENCE [LARGE SCALE GENOMIC DNA]</scope>
</reference>
<dbReference type="Gene3D" id="4.10.49.10">
    <property type="entry name" value="Cytochrome c oxidase subunit VIIc"/>
    <property type="match status" value="1"/>
</dbReference>
<evidence type="ECO:0000256" key="8">
    <source>
        <dbReference type="ARBA" id="ARBA00022989"/>
    </source>
</evidence>
<accession>A0AAV1Z538</accession>
<dbReference type="AlphaFoldDB" id="A0AAV1Z538"/>
<keyword evidence="10 12" id="KW-0472">Membrane</keyword>
<evidence type="ECO:0000256" key="2">
    <source>
        <dbReference type="ARBA" id="ARBA00004673"/>
    </source>
</evidence>
<evidence type="ECO:0000256" key="5">
    <source>
        <dbReference type="ARBA" id="ARBA00022692"/>
    </source>
</evidence>
<evidence type="ECO:0000256" key="6">
    <source>
        <dbReference type="ARBA" id="ARBA00022792"/>
    </source>
</evidence>
<evidence type="ECO:0000256" key="1">
    <source>
        <dbReference type="ARBA" id="ARBA00004434"/>
    </source>
</evidence>
<evidence type="ECO:0000313" key="14">
    <source>
        <dbReference type="Proteomes" id="UP001497382"/>
    </source>
</evidence>
<dbReference type="GO" id="GO:0006123">
    <property type="term" value="P:mitochondrial electron transport, cytochrome c to oxygen"/>
    <property type="evidence" value="ECO:0007669"/>
    <property type="project" value="InterPro"/>
</dbReference>
<evidence type="ECO:0000256" key="4">
    <source>
        <dbReference type="ARBA" id="ARBA00017004"/>
    </source>
</evidence>
<evidence type="ECO:0000256" key="12">
    <source>
        <dbReference type="SAM" id="Phobius"/>
    </source>
</evidence>
<dbReference type="SUPFAM" id="SSF81427">
    <property type="entry name" value="Mitochondrial cytochrome c oxidase subunit VIIc (aka VIIIa)"/>
    <property type="match status" value="1"/>
</dbReference>
<comment type="pathway">
    <text evidence="2">Energy metabolism; oxidative phosphorylation.</text>
</comment>
<dbReference type="EMBL" id="CAXIEN010000024">
    <property type="protein sequence ID" value="CAL1266684.1"/>
    <property type="molecule type" value="Genomic_DNA"/>
</dbReference>
<keyword evidence="14" id="KW-1185">Reference proteome</keyword>
<comment type="caution">
    <text evidence="13">The sequence shown here is derived from an EMBL/GenBank/DDBJ whole genome shotgun (WGS) entry which is preliminary data.</text>
</comment>
<gene>
    <name evidence="13" type="ORF">LARSCL_LOCUS3238</name>
</gene>
<dbReference type="InterPro" id="IPR004202">
    <property type="entry name" value="COX7C/Cox8"/>
</dbReference>
<evidence type="ECO:0000256" key="11">
    <source>
        <dbReference type="ARBA" id="ARBA00031140"/>
    </source>
</evidence>
<evidence type="ECO:0000256" key="3">
    <source>
        <dbReference type="ARBA" id="ARBA00010514"/>
    </source>
</evidence>
<comment type="similarity">
    <text evidence="3">Belongs to the cytochrome c oxidase VIIc family.</text>
</comment>
<keyword evidence="9" id="KW-0496">Mitochondrion</keyword>
<dbReference type="GO" id="GO:0045277">
    <property type="term" value="C:respiratory chain complex IV"/>
    <property type="evidence" value="ECO:0007669"/>
    <property type="project" value="InterPro"/>
</dbReference>
<protein>
    <recommendedName>
        <fullName evidence="4">Cytochrome c oxidase subunit 7C, mitochondrial</fullName>
    </recommendedName>
    <alternativeName>
        <fullName evidence="11">Cytochrome c oxidase polypeptide VIIc</fullName>
    </alternativeName>
</protein>
<evidence type="ECO:0000256" key="9">
    <source>
        <dbReference type="ARBA" id="ARBA00023128"/>
    </source>
</evidence>
<keyword evidence="6" id="KW-0999">Mitochondrion inner membrane</keyword>
<dbReference type="PANTHER" id="PTHR13313:SF0">
    <property type="entry name" value="CYTOCHROME C OXIDASE SUBUNIT 7C, MITOCHONDRIAL"/>
    <property type="match status" value="1"/>
</dbReference>